<dbReference type="GO" id="GO:0006081">
    <property type="term" value="P:aldehyde metabolic process"/>
    <property type="evidence" value="ECO:0007669"/>
    <property type="project" value="InterPro"/>
</dbReference>
<organism evidence="7 8">
    <name type="scientific">Pelagomonas calceolata</name>
    <dbReference type="NCBI Taxonomy" id="35677"/>
    <lineage>
        <taxon>Eukaryota</taxon>
        <taxon>Sar</taxon>
        <taxon>Stramenopiles</taxon>
        <taxon>Ochrophyta</taxon>
        <taxon>Pelagophyceae</taxon>
        <taxon>Pelagomonadales</taxon>
        <taxon>Pelagomonadaceae</taxon>
        <taxon>Pelagomonas</taxon>
    </lineage>
</organism>
<dbReference type="InterPro" id="IPR015590">
    <property type="entry name" value="Aldehyde_DH_dom"/>
</dbReference>
<evidence type="ECO:0000256" key="5">
    <source>
        <dbReference type="PIRSR" id="PIRSR036492-1"/>
    </source>
</evidence>
<dbReference type="Gene3D" id="3.40.309.10">
    <property type="entry name" value="Aldehyde Dehydrogenase, Chain A, domain 2"/>
    <property type="match status" value="1"/>
</dbReference>
<protein>
    <recommendedName>
        <fullName evidence="4">Aldehyde dehydrogenase</fullName>
    </recommendedName>
</protein>
<dbReference type="InterPro" id="IPR016162">
    <property type="entry name" value="Ald_DH_N"/>
</dbReference>
<evidence type="ECO:0000313" key="7">
    <source>
        <dbReference type="EMBL" id="CAH0378171.1"/>
    </source>
</evidence>
<dbReference type="PANTHER" id="PTHR43570">
    <property type="entry name" value="ALDEHYDE DEHYDROGENASE"/>
    <property type="match status" value="1"/>
</dbReference>
<evidence type="ECO:0000256" key="2">
    <source>
        <dbReference type="ARBA" id="ARBA00023002"/>
    </source>
</evidence>
<keyword evidence="2 4" id="KW-0560">Oxidoreductase</keyword>
<feature type="active site" evidence="5">
    <location>
        <position position="255"/>
    </location>
</feature>
<reference evidence="7" key="1">
    <citation type="submission" date="2021-11" db="EMBL/GenBank/DDBJ databases">
        <authorList>
            <consortium name="Genoscope - CEA"/>
            <person name="William W."/>
        </authorList>
    </citation>
    <scope>NUCLEOTIDE SEQUENCE</scope>
</reference>
<evidence type="ECO:0000259" key="6">
    <source>
        <dbReference type="Pfam" id="PF00171"/>
    </source>
</evidence>
<dbReference type="PIRSF" id="PIRSF036492">
    <property type="entry name" value="ALDH"/>
    <property type="match status" value="1"/>
</dbReference>
<evidence type="ECO:0000256" key="3">
    <source>
        <dbReference type="ARBA" id="ARBA00023027"/>
    </source>
</evidence>
<proteinExistence type="inferred from homology"/>
<dbReference type="OrthoDB" id="440325at2759"/>
<feature type="active site" evidence="5">
    <location>
        <position position="221"/>
    </location>
</feature>
<dbReference type="Proteomes" id="UP000789595">
    <property type="component" value="Unassembled WGS sequence"/>
</dbReference>
<evidence type="ECO:0000313" key="8">
    <source>
        <dbReference type="Proteomes" id="UP000789595"/>
    </source>
</evidence>
<dbReference type="InterPro" id="IPR016161">
    <property type="entry name" value="Ald_DH/histidinol_DH"/>
</dbReference>
<comment type="caution">
    <text evidence="7">The sequence shown here is derived from an EMBL/GenBank/DDBJ whole genome shotgun (WGS) entry which is preliminary data.</text>
</comment>
<dbReference type="PANTHER" id="PTHR43570:SF20">
    <property type="entry name" value="ALDEHYDE DEHYDROGENASE ALDX-RELATED"/>
    <property type="match status" value="1"/>
</dbReference>
<gene>
    <name evidence="7" type="ORF">PECAL_5P26910</name>
</gene>
<feature type="domain" description="Aldehyde dehydrogenase" evidence="6">
    <location>
        <begin position="4"/>
        <end position="448"/>
    </location>
</feature>
<dbReference type="GO" id="GO:0004029">
    <property type="term" value="F:aldehyde dehydrogenase (NAD+) activity"/>
    <property type="evidence" value="ECO:0007669"/>
    <property type="project" value="TreeGrafter"/>
</dbReference>
<dbReference type="InterPro" id="IPR012394">
    <property type="entry name" value="Aldehyde_DH_NAD(P)"/>
</dbReference>
<keyword evidence="3" id="KW-0520">NAD</keyword>
<dbReference type="SUPFAM" id="SSF53720">
    <property type="entry name" value="ALDH-like"/>
    <property type="match status" value="1"/>
</dbReference>
<keyword evidence="8" id="KW-1185">Reference proteome</keyword>
<accession>A0A8J2SVC8</accession>
<dbReference type="GO" id="GO:0005737">
    <property type="term" value="C:cytoplasm"/>
    <property type="evidence" value="ECO:0007669"/>
    <property type="project" value="TreeGrafter"/>
</dbReference>
<dbReference type="Gene3D" id="3.40.605.10">
    <property type="entry name" value="Aldehyde Dehydrogenase, Chain A, domain 1"/>
    <property type="match status" value="1"/>
</dbReference>
<name>A0A8J2SVC8_9STRA</name>
<dbReference type="AlphaFoldDB" id="A0A8J2SVC8"/>
<dbReference type="InterPro" id="IPR016163">
    <property type="entry name" value="Ald_DH_C"/>
</dbReference>
<dbReference type="EMBL" id="CAKKNE010000005">
    <property type="protein sequence ID" value="CAH0378171.1"/>
    <property type="molecule type" value="Genomic_DNA"/>
</dbReference>
<dbReference type="Pfam" id="PF00171">
    <property type="entry name" value="Aldedh"/>
    <property type="match status" value="1"/>
</dbReference>
<evidence type="ECO:0000256" key="1">
    <source>
        <dbReference type="ARBA" id="ARBA00009986"/>
    </source>
</evidence>
<evidence type="ECO:0000256" key="4">
    <source>
        <dbReference type="PIRNR" id="PIRNR036492"/>
    </source>
</evidence>
<comment type="similarity">
    <text evidence="1 4">Belongs to the aldehyde dehydrogenase family.</text>
</comment>
<sequence length="497" mass="53307">MAAAEETTPAELQRLLEVQKAALRERGPPSVRERERRLDVMVQLLLANEDDLVAAVTADFGVRPREVTRFADVLMALEAFKAARAGVRSWCRPERRRVDFPFNVVGATNSVEYQPKGVVGVVAPWNYPIMLLLTPVASAFAAGDAVLLKPSELAPRTALLIARLVNGAYDESIARVVLGGPETSAALAALPLDHLVFTGSTRVGKLVAAACARNLTPTTLELGGKCPVIVGRRADVTACAKRVVHGKILNSGQTCLAPDYVFVEESVRDAFVEAFERTIADMFPHGVLGSGDYASIISAAHGDRLRALVAEAKSAGCRVIECRGGAADDAPSDAARRVAPTLILDAGDTLRVSSEEIFGPLLVVRTYARLADALSYIAARPKPLALYYLGPDRAEERRVLDAVASGGVTVNDTVMHCGQEDLPFGGVGASGHGRTRGRDGFRELSNVRGVHRQIGHAGLSQLVLDGLYPPYDRAGNIVDLYLWLKMRALRTARCSVM</sequence>